<dbReference type="KEGG" id="vg:8303267"/>
<dbReference type="EMBL" id="FM207411">
    <property type="protein sequence ID" value="CAR63214.1"/>
    <property type="molecule type" value="Genomic_DNA"/>
</dbReference>
<dbReference type="GeneID" id="8303267"/>
<name>C7BUY5_9CAUD</name>
<organism evidence="1 2">
    <name type="scientific">Synechococcus phage S-RSM4</name>
    <dbReference type="NCBI Taxonomy" id="555387"/>
    <lineage>
        <taxon>Viruses</taxon>
        <taxon>Duplodnaviria</taxon>
        <taxon>Heunggongvirae</taxon>
        <taxon>Uroviricota</taxon>
        <taxon>Caudoviricetes</taxon>
        <taxon>Pantevenvirales</taxon>
        <taxon>Kyanoviridae</taxon>
        <taxon>Gibbetvirus</taxon>
        <taxon>Gibbetvirus rsm4</taxon>
    </lineage>
</organism>
<evidence type="ECO:0000313" key="2">
    <source>
        <dbReference type="Proteomes" id="UP000001515"/>
    </source>
</evidence>
<gene>
    <name evidence="1" type="ORF">SRSM4_017</name>
</gene>
<evidence type="ECO:0000313" key="1">
    <source>
        <dbReference type="EMBL" id="CAR63214.1"/>
    </source>
</evidence>
<protein>
    <submittedName>
        <fullName evidence="1">Hypothetical cyanophage protein</fullName>
    </submittedName>
</protein>
<proteinExistence type="predicted"/>
<accession>C7BUY5</accession>
<dbReference type="Proteomes" id="UP000001515">
    <property type="component" value="Segment"/>
</dbReference>
<keyword evidence="2" id="KW-1185">Reference proteome</keyword>
<sequence length="59" mass="7089">MKDFKINRGIELMLRGAKKKEAEEEPAPKGKGFAITKFFTLLKRRVYFNLELWWDKKEN</sequence>
<dbReference type="RefSeq" id="YP_003097251.1">
    <property type="nucleotide sequence ID" value="NC_013085.1"/>
</dbReference>
<reference evidence="1 2" key="1">
    <citation type="journal article" date="2009" name="Environ. Microbiol.">
        <title>Comparative genomics of marine cyanomyoviruses reveals the widespread occurrence of Synechococcus host genes localized to a hyperplastic region: implications for mechanisms of cyanophage evolution.</title>
        <authorList>
            <person name="Millard A.D."/>
            <person name="Zwirglmaier K."/>
            <person name="Downey M.J."/>
            <person name="Mann N.H."/>
            <person name="Scanlan D.J."/>
        </authorList>
    </citation>
    <scope>NUCLEOTIDE SEQUENCE</scope>
</reference>